<reference evidence="1" key="1">
    <citation type="submission" date="2019-12" db="EMBL/GenBank/DDBJ databases">
        <title>Genome sequencing and annotation of Brassica cretica.</title>
        <authorList>
            <person name="Studholme D.J."/>
            <person name="Sarris P."/>
        </authorList>
    </citation>
    <scope>NUCLEOTIDE SEQUENCE</scope>
    <source>
        <strain evidence="1">PFS-109/04</strain>
        <tissue evidence="1">Leaf</tissue>
    </source>
</reference>
<evidence type="ECO:0000313" key="2">
    <source>
        <dbReference type="Proteomes" id="UP000712600"/>
    </source>
</evidence>
<gene>
    <name evidence="1" type="ORF">F2Q69_00030821</name>
</gene>
<dbReference type="AlphaFoldDB" id="A0A8S9SBJ4"/>
<evidence type="ECO:0000313" key="1">
    <source>
        <dbReference type="EMBL" id="KAF3589502.1"/>
    </source>
</evidence>
<organism evidence="1 2">
    <name type="scientific">Brassica cretica</name>
    <name type="common">Mustard</name>
    <dbReference type="NCBI Taxonomy" id="69181"/>
    <lineage>
        <taxon>Eukaryota</taxon>
        <taxon>Viridiplantae</taxon>
        <taxon>Streptophyta</taxon>
        <taxon>Embryophyta</taxon>
        <taxon>Tracheophyta</taxon>
        <taxon>Spermatophyta</taxon>
        <taxon>Magnoliopsida</taxon>
        <taxon>eudicotyledons</taxon>
        <taxon>Gunneridae</taxon>
        <taxon>Pentapetalae</taxon>
        <taxon>rosids</taxon>
        <taxon>malvids</taxon>
        <taxon>Brassicales</taxon>
        <taxon>Brassicaceae</taxon>
        <taxon>Brassiceae</taxon>
        <taxon>Brassica</taxon>
    </lineage>
</organism>
<dbReference type="Proteomes" id="UP000712600">
    <property type="component" value="Unassembled WGS sequence"/>
</dbReference>
<proteinExistence type="predicted"/>
<dbReference type="EMBL" id="QGKX02000088">
    <property type="protein sequence ID" value="KAF3589502.1"/>
    <property type="molecule type" value="Genomic_DNA"/>
</dbReference>
<accession>A0A8S9SBJ4</accession>
<sequence length="131" mass="15162">MEHRRINIPEPFKQNLITNEFVGKSHKDRVRDWIHMHLEVISFTREIVEDILDELEGMNSSKESTDNEVFMEFGSFLVDLIRSRVSRVSIHRRSSGWKGGGRGSEAKNTGRLWKGSRVDCNGWFTEVIIGT</sequence>
<comment type="caution">
    <text evidence="1">The sequence shown here is derived from an EMBL/GenBank/DDBJ whole genome shotgun (WGS) entry which is preliminary data.</text>
</comment>
<protein>
    <submittedName>
        <fullName evidence="1">Uncharacterized protein</fullName>
    </submittedName>
</protein>
<name>A0A8S9SBJ4_BRACR</name>